<dbReference type="PROSITE" id="PS00061">
    <property type="entry name" value="ADH_SHORT"/>
    <property type="match status" value="1"/>
</dbReference>
<dbReference type="AlphaFoldDB" id="A0A316F238"/>
<evidence type="ECO:0000256" key="2">
    <source>
        <dbReference type="ARBA" id="ARBA00023002"/>
    </source>
</evidence>
<evidence type="ECO:0000313" key="5">
    <source>
        <dbReference type="Proteomes" id="UP000245754"/>
    </source>
</evidence>
<protein>
    <submittedName>
        <fullName evidence="4">NAD(P)-dependent dehydrogenase (Short-subunit alcohol dehydrogenase family)</fullName>
    </submittedName>
</protein>
<sequence length="252" mass="26119">MDIQGNVFIVTGGASGLGAGAARMFAENGGKVVIADLNENAGLELAKELDGAFVRCDVTSEANGHAVVTAAQAMGRLAGLVNCAGIATAAKTVGKNGPHPLDQFEKTVRINLIGTFNMIRLAAAAMVQNTPDAEGERGVIVNTASVAAYDGQIGQAAYAASKGGVVSMTLAIARDLARDGVRCMTIAPGIFETPMLLGMPQEVQDALGRMVPFPSRLGRPVEYARLVRAIVGNTMLNGEVIRLDGAIRMQPK</sequence>
<gene>
    <name evidence="4" type="ORF">C7419_1012267</name>
</gene>
<accession>A0A316F238</accession>
<dbReference type="InterPro" id="IPR020904">
    <property type="entry name" value="Sc_DH/Rdtase_CS"/>
</dbReference>
<dbReference type="PANTHER" id="PTHR43658">
    <property type="entry name" value="SHORT-CHAIN DEHYDROGENASE/REDUCTASE"/>
    <property type="match status" value="1"/>
</dbReference>
<dbReference type="Proteomes" id="UP000245754">
    <property type="component" value="Unassembled WGS sequence"/>
</dbReference>
<dbReference type="InterPro" id="IPR002347">
    <property type="entry name" value="SDR_fam"/>
</dbReference>
<dbReference type="PRINTS" id="PR00081">
    <property type="entry name" value="GDHRDH"/>
</dbReference>
<keyword evidence="5" id="KW-1185">Reference proteome</keyword>
<name>A0A316F238_9BURK</name>
<reference evidence="4 5" key="1">
    <citation type="submission" date="2018-05" db="EMBL/GenBank/DDBJ databases">
        <title>Genomic Encyclopedia of Type Strains, Phase IV (KMG-V): Genome sequencing to study the core and pangenomes of soil and plant-associated prokaryotes.</title>
        <authorList>
            <person name="Whitman W."/>
        </authorList>
    </citation>
    <scope>NUCLEOTIDE SEQUENCE [LARGE SCALE GENOMIC DNA]</scope>
    <source>
        <strain evidence="4 5">SLV-132</strain>
    </source>
</reference>
<evidence type="ECO:0000256" key="1">
    <source>
        <dbReference type="ARBA" id="ARBA00006484"/>
    </source>
</evidence>
<dbReference type="InterPro" id="IPR036291">
    <property type="entry name" value="NAD(P)-bd_dom_sf"/>
</dbReference>
<dbReference type="EMBL" id="QGGT01000001">
    <property type="protein sequence ID" value="PWK38372.1"/>
    <property type="molecule type" value="Genomic_DNA"/>
</dbReference>
<proteinExistence type="inferred from homology"/>
<dbReference type="SUPFAM" id="SSF51735">
    <property type="entry name" value="NAD(P)-binding Rossmann-fold domains"/>
    <property type="match status" value="1"/>
</dbReference>
<keyword evidence="2" id="KW-0560">Oxidoreductase</keyword>
<dbReference type="Pfam" id="PF00106">
    <property type="entry name" value="adh_short"/>
    <property type="match status" value="1"/>
</dbReference>
<dbReference type="FunFam" id="3.40.50.720:FF:000215">
    <property type="entry name" value="3-hydroxyacyl-CoA dehydrogenase type-2"/>
    <property type="match status" value="1"/>
</dbReference>
<dbReference type="PRINTS" id="PR00080">
    <property type="entry name" value="SDRFAMILY"/>
</dbReference>
<dbReference type="PANTHER" id="PTHR43658:SF8">
    <property type="entry name" value="17-BETA-HYDROXYSTEROID DEHYDROGENASE 14-RELATED"/>
    <property type="match status" value="1"/>
</dbReference>
<comment type="similarity">
    <text evidence="1 3">Belongs to the short-chain dehydrogenases/reductases (SDR) family.</text>
</comment>
<evidence type="ECO:0000256" key="3">
    <source>
        <dbReference type="RuleBase" id="RU000363"/>
    </source>
</evidence>
<comment type="caution">
    <text evidence="4">The sequence shown here is derived from an EMBL/GenBank/DDBJ whole genome shotgun (WGS) entry which is preliminary data.</text>
</comment>
<dbReference type="GO" id="GO:0016491">
    <property type="term" value="F:oxidoreductase activity"/>
    <property type="evidence" value="ECO:0007669"/>
    <property type="project" value="UniProtKB-KW"/>
</dbReference>
<organism evidence="4 5">
    <name type="scientific">Cupriavidus plantarum</name>
    <dbReference type="NCBI Taxonomy" id="942865"/>
    <lineage>
        <taxon>Bacteria</taxon>
        <taxon>Pseudomonadati</taxon>
        <taxon>Pseudomonadota</taxon>
        <taxon>Betaproteobacteria</taxon>
        <taxon>Burkholderiales</taxon>
        <taxon>Burkholderiaceae</taxon>
        <taxon>Cupriavidus</taxon>
    </lineage>
</organism>
<dbReference type="Gene3D" id="3.40.50.720">
    <property type="entry name" value="NAD(P)-binding Rossmann-like Domain"/>
    <property type="match status" value="1"/>
</dbReference>
<dbReference type="RefSeq" id="WP_109581975.1">
    <property type="nucleotide sequence ID" value="NZ_QGGT01000001.1"/>
</dbReference>
<evidence type="ECO:0000313" key="4">
    <source>
        <dbReference type="EMBL" id="PWK38372.1"/>
    </source>
</evidence>